<dbReference type="AlphaFoldDB" id="A0AAD5QKT9"/>
<reference evidence="1" key="1">
    <citation type="submission" date="2021-06" db="EMBL/GenBank/DDBJ databases">
        <title>Parelaphostrongylus tenuis whole genome reference sequence.</title>
        <authorList>
            <person name="Garwood T.J."/>
            <person name="Larsen P.A."/>
            <person name="Fountain-Jones N.M."/>
            <person name="Garbe J.R."/>
            <person name="Macchietto M.G."/>
            <person name="Kania S.A."/>
            <person name="Gerhold R.W."/>
            <person name="Richards J.E."/>
            <person name="Wolf T.M."/>
        </authorList>
    </citation>
    <scope>NUCLEOTIDE SEQUENCE</scope>
    <source>
        <strain evidence="1">MNPRO001-30</strain>
        <tissue evidence="1">Meninges</tissue>
    </source>
</reference>
<keyword evidence="2" id="KW-1185">Reference proteome</keyword>
<accession>A0AAD5QKT9</accession>
<dbReference type="Proteomes" id="UP001196413">
    <property type="component" value="Unassembled WGS sequence"/>
</dbReference>
<gene>
    <name evidence="1" type="ORF">KIN20_006231</name>
</gene>
<evidence type="ECO:0000313" key="1">
    <source>
        <dbReference type="EMBL" id="KAJ1350441.1"/>
    </source>
</evidence>
<proteinExistence type="predicted"/>
<organism evidence="1 2">
    <name type="scientific">Parelaphostrongylus tenuis</name>
    <name type="common">Meningeal worm</name>
    <dbReference type="NCBI Taxonomy" id="148309"/>
    <lineage>
        <taxon>Eukaryota</taxon>
        <taxon>Metazoa</taxon>
        <taxon>Ecdysozoa</taxon>
        <taxon>Nematoda</taxon>
        <taxon>Chromadorea</taxon>
        <taxon>Rhabditida</taxon>
        <taxon>Rhabditina</taxon>
        <taxon>Rhabditomorpha</taxon>
        <taxon>Strongyloidea</taxon>
        <taxon>Metastrongylidae</taxon>
        <taxon>Parelaphostrongylus</taxon>
    </lineage>
</organism>
<protein>
    <submittedName>
        <fullName evidence="1">Uncharacterized protein</fullName>
    </submittedName>
</protein>
<name>A0AAD5QKT9_PARTN</name>
<dbReference type="EMBL" id="JAHQIW010000864">
    <property type="protein sequence ID" value="KAJ1350441.1"/>
    <property type="molecule type" value="Genomic_DNA"/>
</dbReference>
<sequence>MSTSPQPRPASSKRKATFCQIGKEEVDRNGLECVLATGMSLKLEAMLYYLRFTYTVV</sequence>
<evidence type="ECO:0000313" key="2">
    <source>
        <dbReference type="Proteomes" id="UP001196413"/>
    </source>
</evidence>
<comment type="caution">
    <text evidence="1">The sequence shown here is derived from an EMBL/GenBank/DDBJ whole genome shotgun (WGS) entry which is preliminary data.</text>
</comment>